<evidence type="ECO:0000313" key="1">
    <source>
        <dbReference type="EMBL" id="RUS24876.1"/>
    </source>
</evidence>
<proteinExistence type="predicted"/>
<keyword evidence="2" id="KW-1185">Reference proteome</keyword>
<reference evidence="1 2" key="1">
    <citation type="journal article" date="2018" name="New Phytol.">
        <title>Phylogenomics of Endogonaceae and evolution of mycorrhizas within Mucoromycota.</title>
        <authorList>
            <person name="Chang Y."/>
            <person name="Desiro A."/>
            <person name="Na H."/>
            <person name="Sandor L."/>
            <person name="Lipzen A."/>
            <person name="Clum A."/>
            <person name="Barry K."/>
            <person name="Grigoriev I.V."/>
            <person name="Martin F.M."/>
            <person name="Stajich J.E."/>
            <person name="Smith M.E."/>
            <person name="Bonito G."/>
            <person name="Spatafora J.W."/>
        </authorList>
    </citation>
    <scope>NUCLEOTIDE SEQUENCE [LARGE SCALE GENOMIC DNA]</scope>
    <source>
        <strain evidence="1 2">AD002</strain>
    </source>
</reference>
<evidence type="ECO:0000313" key="2">
    <source>
        <dbReference type="Proteomes" id="UP000274822"/>
    </source>
</evidence>
<dbReference type="AlphaFoldDB" id="A0A433Q523"/>
<gene>
    <name evidence="1" type="ORF">BC938DRAFT_472959</name>
</gene>
<dbReference type="EMBL" id="RBNJ01014676">
    <property type="protein sequence ID" value="RUS24876.1"/>
    <property type="molecule type" value="Genomic_DNA"/>
</dbReference>
<accession>A0A433Q523</accession>
<name>A0A433Q523_9FUNG</name>
<dbReference type="Proteomes" id="UP000274822">
    <property type="component" value="Unassembled WGS sequence"/>
</dbReference>
<comment type="caution">
    <text evidence="1">The sequence shown here is derived from an EMBL/GenBank/DDBJ whole genome shotgun (WGS) entry which is preliminary data.</text>
</comment>
<protein>
    <submittedName>
        <fullName evidence="1">Uncharacterized protein</fullName>
    </submittedName>
</protein>
<sequence>MLWLMRQQRHFKRVGEGTLGGVEGVDGGVGREACLGAWPRRCRYIFVEVVKAPVQSWVVCLGVIRLPSPPCVLCQCEAIGFPPVDSLRRPSTELEILSSPSGGRRQPENGHPIYYCW</sequence>
<organism evidence="1 2">
    <name type="scientific">Jimgerdemannia flammicorona</name>
    <dbReference type="NCBI Taxonomy" id="994334"/>
    <lineage>
        <taxon>Eukaryota</taxon>
        <taxon>Fungi</taxon>
        <taxon>Fungi incertae sedis</taxon>
        <taxon>Mucoromycota</taxon>
        <taxon>Mucoromycotina</taxon>
        <taxon>Endogonomycetes</taxon>
        <taxon>Endogonales</taxon>
        <taxon>Endogonaceae</taxon>
        <taxon>Jimgerdemannia</taxon>
    </lineage>
</organism>